<protein>
    <submittedName>
        <fullName evidence="2">GNAT family N-acetyltransferase</fullName>
        <ecNumber evidence="2">2.3.1.-</ecNumber>
    </submittedName>
</protein>
<name>A0AA47LRQ1_9GAMM</name>
<dbReference type="PANTHER" id="PTHR43328:SF1">
    <property type="entry name" value="N-ACETYLTRANSFERASE DOMAIN-CONTAINING PROTEIN"/>
    <property type="match status" value="1"/>
</dbReference>
<keyword evidence="2" id="KW-0808">Transferase</keyword>
<dbReference type="EC" id="2.3.1.-" evidence="2"/>
<keyword evidence="2" id="KW-0012">Acyltransferase</keyword>
<organism evidence="2 3">
    <name type="scientific">Salinivibrio kushneri</name>
    <dbReference type="NCBI Taxonomy" id="1908198"/>
    <lineage>
        <taxon>Bacteria</taxon>
        <taxon>Pseudomonadati</taxon>
        <taxon>Pseudomonadota</taxon>
        <taxon>Gammaproteobacteria</taxon>
        <taxon>Vibrionales</taxon>
        <taxon>Vibrionaceae</taxon>
        <taxon>Salinivibrio</taxon>
    </lineage>
</organism>
<reference evidence="2" key="1">
    <citation type="submission" date="2022-09" db="EMBL/GenBank/DDBJ databases">
        <authorList>
            <person name="Li Z.-J."/>
        </authorList>
    </citation>
    <scope>NUCLEOTIDE SEQUENCE</scope>
    <source>
        <strain evidence="2">TGB11</strain>
    </source>
</reference>
<dbReference type="InterPro" id="IPR016181">
    <property type="entry name" value="Acyl_CoA_acyltransferase"/>
</dbReference>
<gene>
    <name evidence="2" type="ORF">N8M53_11745</name>
</gene>
<dbReference type="PANTHER" id="PTHR43328">
    <property type="entry name" value="ACETYLTRANSFERASE-RELATED"/>
    <property type="match status" value="1"/>
</dbReference>
<sequence>MSLIIRQYHTDDIPAIREIYAQPKAQAGTLQLPMPSLAMWEKRLNNVPDGVYPLVAELEGKVVGNLGLVIAANPRRRHVADIGMGVHDAYQGRGIGSALMEKAIDLAENWLNVSRIELTVYTDNAAATRLYQKFGFEIEGTAKQFAFRNGEFVDAHYMARTR</sequence>
<dbReference type="CDD" id="cd04301">
    <property type="entry name" value="NAT_SF"/>
    <property type="match status" value="1"/>
</dbReference>
<dbReference type="SUPFAM" id="SSF55729">
    <property type="entry name" value="Acyl-CoA N-acyltransferases (Nat)"/>
    <property type="match status" value="1"/>
</dbReference>
<dbReference type="InterPro" id="IPR000182">
    <property type="entry name" value="GNAT_dom"/>
</dbReference>
<dbReference type="PROSITE" id="PS51186">
    <property type="entry name" value="GNAT"/>
    <property type="match status" value="1"/>
</dbReference>
<dbReference type="RefSeq" id="WP_269578913.1">
    <property type="nucleotide sequence ID" value="NZ_CP114588.1"/>
</dbReference>
<evidence type="ECO:0000259" key="1">
    <source>
        <dbReference type="PROSITE" id="PS51186"/>
    </source>
</evidence>
<evidence type="ECO:0000313" key="3">
    <source>
        <dbReference type="Proteomes" id="UP001164748"/>
    </source>
</evidence>
<dbReference type="EMBL" id="CP114588">
    <property type="protein sequence ID" value="WBA08462.1"/>
    <property type="molecule type" value="Genomic_DNA"/>
</dbReference>
<proteinExistence type="predicted"/>
<feature type="domain" description="N-acetyltransferase" evidence="1">
    <location>
        <begin position="3"/>
        <end position="162"/>
    </location>
</feature>
<dbReference type="GO" id="GO:0016747">
    <property type="term" value="F:acyltransferase activity, transferring groups other than amino-acyl groups"/>
    <property type="evidence" value="ECO:0007669"/>
    <property type="project" value="InterPro"/>
</dbReference>
<dbReference type="AlphaFoldDB" id="A0AA47LRQ1"/>
<accession>A0AA47LRQ1</accession>
<dbReference type="Pfam" id="PF00583">
    <property type="entry name" value="Acetyltransf_1"/>
    <property type="match status" value="1"/>
</dbReference>
<evidence type="ECO:0000313" key="2">
    <source>
        <dbReference type="EMBL" id="WBA08462.1"/>
    </source>
</evidence>
<dbReference type="Proteomes" id="UP001164748">
    <property type="component" value="Chromosome"/>
</dbReference>
<dbReference type="Gene3D" id="3.40.630.30">
    <property type="match status" value="1"/>
</dbReference>